<dbReference type="KEGG" id="xyl:ET495_10000"/>
<organism evidence="2 3">
    <name type="scientific">Xylanimonas allomyrinae</name>
    <dbReference type="NCBI Taxonomy" id="2509459"/>
    <lineage>
        <taxon>Bacteria</taxon>
        <taxon>Bacillati</taxon>
        <taxon>Actinomycetota</taxon>
        <taxon>Actinomycetes</taxon>
        <taxon>Micrococcales</taxon>
        <taxon>Promicromonosporaceae</taxon>
        <taxon>Xylanimonas</taxon>
    </lineage>
</organism>
<reference evidence="2 3" key="1">
    <citation type="submission" date="2019-01" db="EMBL/GenBank/DDBJ databases">
        <title>Genome sequencing of strain 2JSPR-7.</title>
        <authorList>
            <person name="Heo J."/>
            <person name="Kim S.-J."/>
            <person name="Kim J.-S."/>
            <person name="Hong S.-B."/>
            <person name="Kwon S.-W."/>
        </authorList>
    </citation>
    <scope>NUCLEOTIDE SEQUENCE [LARGE SCALE GENOMIC DNA]</scope>
    <source>
        <strain evidence="2 3">2JSPR-7</strain>
    </source>
</reference>
<evidence type="ECO:0000313" key="2">
    <source>
        <dbReference type="EMBL" id="QAY63524.1"/>
    </source>
</evidence>
<keyword evidence="3" id="KW-1185">Reference proteome</keyword>
<dbReference type="AlphaFoldDB" id="A0A4P6ELH9"/>
<name>A0A4P6ELH9_9MICO</name>
<sequence length="280" mass="29066">MCIIAVEAPSGSDAEPAVDDGPADTGDGSSCWLDPTKQYASGVEAQAVPCEQDGMWWSNGYGCYFRALEPQPDPSDPAWGGRDPADGGAIYECWQPFTDYSVYLWLANPPERSGQGPSPRAVAEIAVEQMNLTAITIGIVPEPGAGSMGIVGMPVWMWAANPGPTTVGPITESASAGGVTVTATARIHTITWSMGDGTTVVCRGAGTPYDASRGDAPSPDCGHVYTRTSAGQAGGVYTVTATSDWVITWEGAGQTGTIRMGDLERSTQIAVGEAQVLVTQ</sequence>
<evidence type="ECO:0008006" key="4">
    <source>
        <dbReference type="Google" id="ProtNLM"/>
    </source>
</evidence>
<feature type="region of interest" description="Disordered" evidence="1">
    <location>
        <begin position="8"/>
        <end position="28"/>
    </location>
</feature>
<dbReference type="OrthoDB" id="3742379at2"/>
<dbReference type="Proteomes" id="UP000291758">
    <property type="component" value="Chromosome"/>
</dbReference>
<gene>
    <name evidence="2" type="ORF">ET495_10000</name>
</gene>
<dbReference type="EMBL" id="CP035495">
    <property type="protein sequence ID" value="QAY63524.1"/>
    <property type="molecule type" value="Genomic_DNA"/>
</dbReference>
<protein>
    <recommendedName>
        <fullName evidence="4">ATP/GTP-binding protein</fullName>
    </recommendedName>
</protein>
<proteinExistence type="predicted"/>
<dbReference type="RefSeq" id="WP_129204662.1">
    <property type="nucleotide sequence ID" value="NZ_CP035495.1"/>
</dbReference>
<accession>A0A4P6ELH9</accession>
<evidence type="ECO:0000313" key="3">
    <source>
        <dbReference type="Proteomes" id="UP000291758"/>
    </source>
</evidence>
<evidence type="ECO:0000256" key="1">
    <source>
        <dbReference type="SAM" id="MobiDB-lite"/>
    </source>
</evidence>